<dbReference type="AlphaFoldDB" id="A0A2N3WZD2"/>
<evidence type="ECO:0000256" key="5">
    <source>
        <dbReference type="ARBA" id="ARBA00022618"/>
    </source>
</evidence>
<evidence type="ECO:0000256" key="6">
    <source>
        <dbReference type="ARBA" id="ARBA00023054"/>
    </source>
</evidence>
<dbReference type="NCBIfam" id="TIGR03544">
    <property type="entry name" value="DivI1A_domain"/>
    <property type="match status" value="1"/>
</dbReference>
<feature type="region of interest" description="Disordered" evidence="9">
    <location>
        <begin position="1"/>
        <end position="23"/>
    </location>
</feature>
<protein>
    <recommendedName>
        <fullName evidence="3">Cell wall synthesis protein Wag31</fullName>
    </recommendedName>
    <alternativeName>
        <fullName evidence="8">Antigen 84</fullName>
    </alternativeName>
</protein>
<dbReference type="InterPro" id="IPR019933">
    <property type="entry name" value="DivIVA_domain"/>
</dbReference>
<comment type="caution">
    <text evidence="10">The sequence shown here is derived from an EMBL/GenBank/DDBJ whole genome shotgun (WGS) entry which is preliminary data.</text>
</comment>
<comment type="subcellular location">
    <subcellularLocation>
        <location evidence="1">Cytoplasm</location>
    </subcellularLocation>
</comment>
<evidence type="ECO:0000256" key="2">
    <source>
        <dbReference type="ARBA" id="ARBA00009008"/>
    </source>
</evidence>
<dbReference type="Gene3D" id="6.10.250.660">
    <property type="match status" value="1"/>
</dbReference>
<evidence type="ECO:0000256" key="8">
    <source>
        <dbReference type="ARBA" id="ARBA00031737"/>
    </source>
</evidence>
<dbReference type="RefSeq" id="WP_101463560.1">
    <property type="nucleotide sequence ID" value="NZ_JBFAAM010000012.1"/>
</dbReference>
<evidence type="ECO:0000313" key="11">
    <source>
        <dbReference type="Proteomes" id="UP000233766"/>
    </source>
</evidence>
<keyword evidence="6" id="KW-0175">Coiled coil</keyword>
<feature type="region of interest" description="Disordered" evidence="9">
    <location>
        <begin position="250"/>
        <end position="285"/>
    </location>
</feature>
<evidence type="ECO:0000256" key="7">
    <source>
        <dbReference type="ARBA" id="ARBA00023306"/>
    </source>
</evidence>
<evidence type="ECO:0000256" key="1">
    <source>
        <dbReference type="ARBA" id="ARBA00004496"/>
    </source>
</evidence>
<organism evidence="10 11">
    <name type="scientific">Nocardia fluminea</name>
    <dbReference type="NCBI Taxonomy" id="134984"/>
    <lineage>
        <taxon>Bacteria</taxon>
        <taxon>Bacillati</taxon>
        <taxon>Actinomycetota</taxon>
        <taxon>Actinomycetes</taxon>
        <taxon>Mycobacteriales</taxon>
        <taxon>Nocardiaceae</taxon>
        <taxon>Nocardia</taxon>
    </lineage>
</organism>
<gene>
    <name evidence="10" type="ORF">ATK86_1299</name>
</gene>
<evidence type="ECO:0000256" key="3">
    <source>
        <dbReference type="ARBA" id="ARBA00018787"/>
    </source>
</evidence>
<reference evidence="10 11" key="1">
    <citation type="submission" date="2017-12" db="EMBL/GenBank/DDBJ databases">
        <title>Sequencing the genomes of 1000 Actinobacteria strains.</title>
        <authorList>
            <person name="Klenk H.-P."/>
        </authorList>
    </citation>
    <scope>NUCLEOTIDE SEQUENCE [LARGE SCALE GENOMIC DNA]</scope>
    <source>
        <strain evidence="10 11">DSM 44489</strain>
    </source>
</reference>
<dbReference type="InterPro" id="IPR007793">
    <property type="entry name" value="DivIVA_fam"/>
</dbReference>
<proteinExistence type="inferred from homology"/>
<evidence type="ECO:0000256" key="4">
    <source>
        <dbReference type="ARBA" id="ARBA00022490"/>
    </source>
</evidence>
<keyword evidence="7" id="KW-0131">Cell cycle</keyword>
<dbReference type="OrthoDB" id="9815492at2"/>
<accession>A0A2N3WZD2</accession>
<keyword evidence="5" id="KW-0132">Cell division</keyword>
<evidence type="ECO:0000313" key="10">
    <source>
        <dbReference type="EMBL" id="PKV99253.1"/>
    </source>
</evidence>
<name>A0A2N3WZD2_9NOCA</name>
<dbReference type="PANTHER" id="PTHR35794:SF2">
    <property type="entry name" value="CELL DIVISION PROTEIN DIVIVA"/>
    <property type="match status" value="1"/>
</dbReference>
<dbReference type="GO" id="GO:0005737">
    <property type="term" value="C:cytoplasm"/>
    <property type="evidence" value="ECO:0007669"/>
    <property type="project" value="UniProtKB-SubCell"/>
</dbReference>
<comment type="similarity">
    <text evidence="2">Belongs to the DivIVA family.</text>
</comment>
<dbReference type="PANTHER" id="PTHR35794">
    <property type="entry name" value="CELL DIVISION PROTEIN DIVIVA"/>
    <property type="match status" value="1"/>
</dbReference>
<dbReference type="EMBL" id="PJMW01000001">
    <property type="protein sequence ID" value="PKV99253.1"/>
    <property type="molecule type" value="Genomic_DNA"/>
</dbReference>
<evidence type="ECO:0000256" key="9">
    <source>
        <dbReference type="SAM" id="MobiDB-lite"/>
    </source>
</evidence>
<keyword evidence="4" id="KW-0963">Cytoplasm</keyword>
<sequence>MPLTPADVHNVAFSKPPIGKRGYNEDEVDAFLDLVEQELSRLIEENADLRQRVAELDTELADAKKNRGPAPVSAVKAPVQQAPPPAPEPVPQPVPVAPPAPMPVAAPAQNNGPDANMQAAKVLTLAQEMADRLTTDAKTEAEGLLSNARANSERLVGDARTRSEAMIADARQKSDAMLADAQNRSDTQIRQAKDKAEALTADAERQHAEIMATITQQRTVLESRIEQLKTFEREYRVRLKSYLESQLEELENRGSAVPVDGGEFAGETNGSANSLAPASFAKGGK</sequence>
<feature type="compositionally biased region" description="Pro residues" evidence="9">
    <location>
        <begin position="81"/>
        <end position="93"/>
    </location>
</feature>
<keyword evidence="11" id="KW-1185">Reference proteome</keyword>
<dbReference type="GO" id="GO:0051301">
    <property type="term" value="P:cell division"/>
    <property type="evidence" value="ECO:0007669"/>
    <property type="project" value="UniProtKB-KW"/>
</dbReference>
<feature type="region of interest" description="Disordered" evidence="9">
    <location>
        <begin position="62"/>
        <end position="93"/>
    </location>
</feature>
<dbReference type="Pfam" id="PF05103">
    <property type="entry name" value="DivIVA"/>
    <property type="match status" value="1"/>
</dbReference>
<feature type="compositionally biased region" description="Low complexity" evidence="9">
    <location>
        <begin position="69"/>
        <end position="80"/>
    </location>
</feature>
<dbReference type="Proteomes" id="UP000233766">
    <property type="component" value="Unassembled WGS sequence"/>
</dbReference>